<organism evidence="2 3">
    <name type="scientific">Acropora cervicornis</name>
    <name type="common">Staghorn coral</name>
    <dbReference type="NCBI Taxonomy" id="6130"/>
    <lineage>
        <taxon>Eukaryota</taxon>
        <taxon>Metazoa</taxon>
        <taxon>Cnidaria</taxon>
        <taxon>Anthozoa</taxon>
        <taxon>Hexacorallia</taxon>
        <taxon>Scleractinia</taxon>
        <taxon>Astrocoeniina</taxon>
        <taxon>Acroporidae</taxon>
        <taxon>Acropora</taxon>
    </lineage>
</organism>
<feature type="compositionally biased region" description="Polar residues" evidence="1">
    <location>
        <begin position="531"/>
        <end position="547"/>
    </location>
</feature>
<name>A0AAD9V2V1_ACRCE</name>
<accession>A0AAD9V2V1</accession>
<feature type="compositionally biased region" description="Low complexity" evidence="1">
    <location>
        <begin position="548"/>
        <end position="563"/>
    </location>
</feature>
<dbReference type="Proteomes" id="UP001249851">
    <property type="component" value="Unassembled WGS sequence"/>
</dbReference>
<proteinExistence type="predicted"/>
<feature type="region of interest" description="Disordered" evidence="1">
    <location>
        <begin position="144"/>
        <end position="167"/>
    </location>
</feature>
<reference evidence="2" key="1">
    <citation type="journal article" date="2023" name="G3 (Bethesda)">
        <title>Whole genome assembly and annotation of the endangered Caribbean coral Acropora cervicornis.</title>
        <authorList>
            <person name="Selwyn J.D."/>
            <person name="Vollmer S.V."/>
        </authorList>
    </citation>
    <scope>NUCLEOTIDE SEQUENCE</scope>
    <source>
        <strain evidence="2">K2</strain>
    </source>
</reference>
<evidence type="ECO:0000256" key="1">
    <source>
        <dbReference type="SAM" id="MobiDB-lite"/>
    </source>
</evidence>
<sequence>MDALYGHATEPIPHRVSRARRPNVVRELAGTRLERLRSKKKARAGFASNVTVKIREITELLTDDRNLSTVKEKLVHAVIAFDRLKEAHFDYWSEVKDASGIAECRDYWQVDDWMALAEHKVLQASLRGGSDLLVSPEDSVSCIGSHAQSSSSKRSKNHSRVSSRGSLAAPVEAVRMKEAAKFAELKAEKVMLERRQVLEEKKFRLKQEEARLNLEVEIAKSAAKEHAQAALSPSPSDNLPLRPLEPKPEVKKEDVGAPVIRELNYSECSGESHYVPPRANVRREDIMQDNIVFAAYPDRFIACDDYQKEALAFQRQQTALQVQQNGIVELLAVNQNKSRLPQPRVPMFDGNPVEYRSFIQAFENLIESRTQSSTERLYYLEQYTSGDVKELVRSCHHLPPEEGYVEARRLLLRKLGDEYRIASAYESKALAWPQVKPEDGSALRKFAIFLSSCKNALGSSLYASKFDQPGNLQKLVFKLPFSMRERWRRSANDIMELQSRPVKFSDLIAFVDREARIATNPVFGNISSFAQSGSGSARRPSQSRAGPSSSKVKTSTFVTQVQSNRRANPEQNSDADPVVLGSQSKTCPFCQKSHALEDCRFLRWKPYQERIKFLSSMRLCFGCLSDNHVARLCPQRKVCKIPNCSRKHPTFLHTTSIHEKSSVDIGVGTESIADTQVSNAMASTVQHANTLNGDTCGRTAMAVVPVKVHSRKTNRTVVTLAFLDSGSTATFCTESLMKKLDERGPKVKISLSTLEKKNSLVDSYLLRDITVSDLDENDLINLSTLYTRPVSPVNGEDIPTQEDVDHWPHLNGIFIPHVDSEIGLLVASDVPEALDPIEVKHSQNGGPYAARTRIG</sequence>
<feature type="region of interest" description="Disordered" evidence="1">
    <location>
        <begin position="225"/>
        <end position="252"/>
    </location>
</feature>
<evidence type="ECO:0000313" key="2">
    <source>
        <dbReference type="EMBL" id="KAK2558725.1"/>
    </source>
</evidence>
<comment type="caution">
    <text evidence="2">The sequence shown here is derived from an EMBL/GenBank/DDBJ whole genome shotgun (WGS) entry which is preliminary data.</text>
</comment>
<evidence type="ECO:0000313" key="3">
    <source>
        <dbReference type="Proteomes" id="UP001249851"/>
    </source>
</evidence>
<feature type="region of interest" description="Disordered" evidence="1">
    <location>
        <begin position="531"/>
        <end position="578"/>
    </location>
</feature>
<reference evidence="2" key="2">
    <citation type="journal article" date="2023" name="Science">
        <title>Genomic signatures of disease resistance in endangered staghorn corals.</title>
        <authorList>
            <person name="Vollmer S.V."/>
            <person name="Selwyn J.D."/>
            <person name="Despard B.A."/>
            <person name="Roesel C.L."/>
        </authorList>
    </citation>
    <scope>NUCLEOTIDE SEQUENCE</scope>
    <source>
        <strain evidence="2">K2</strain>
    </source>
</reference>
<dbReference type="AlphaFoldDB" id="A0AAD9V2V1"/>
<feature type="compositionally biased region" description="Polar residues" evidence="1">
    <location>
        <begin position="564"/>
        <end position="574"/>
    </location>
</feature>
<dbReference type="PANTHER" id="PTHR47331:SF1">
    <property type="entry name" value="GAG-LIKE PROTEIN"/>
    <property type="match status" value="1"/>
</dbReference>
<keyword evidence="3" id="KW-1185">Reference proteome</keyword>
<protein>
    <submittedName>
        <fullName evidence="2">Uncharacterized protein</fullName>
    </submittedName>
</protein>
<gene>
    <name evidence="2" type="ORF">P5673_018932</name>
</gene>
<dbReference type="PANTHER" id="PTHR47331">
    <property type="entry name" value="PHD-TYPE DOMAIN-CONTAINING PROTEIN"/>
    <property type="match status" value="1"/>
</dbReference>
<dbReference type="EMBL" id="JARQWQ010000043">
    <property type="protein sequence ID" value="KAK2558725.1"/>
    <property type="molecule type" value="Genomic_DNA"/>
</dbReference>